<comment type="function">
    <text evidence="5">An accessory protein needed during the final step in the assembly of 30S ribosomal subunit, possibly for assembly of the head region. Essential for efficient processing of 16S rRNA. May be needed both before and after RbfA during the maturation of 16S rRNA. It has affinity for free ribosomal 30S subunits but not for 70S ribosomes.</text>
</comment>
<keyword evidence="1 5" id="KW-0963">Cytoplasm</keyword>
<dbReference type="PANTHER" id="PTHR33692">
    <property type="entry name" value="RIBOSOME MATURATION FACTOR RIMM"/>
    <property type="match status" value="1"/>
</dbReference>
<dbReference type="Pfam" id="PF01782">
    <property type="entry name" value="RimM"/>
    <property type="match status" value="1"/>
</dbReference>
<dbReference type="GO" id="GO:0043022">
    <property type="term" value="F:ribosome binding"/>
    <property type="evidence" value="ECO:0007669"/>
    <property type="project" value="InterPro"/>
</dbReference>
<organism evidence="8 9">
    <name type="scientific">Candidatus Nitrosymbiomonas proteolyticus</name>
    <dbReference type="NCBI Taxonomy" id="2608984"/>
    <lineage>
        <taxon>Bacteria</taxon>
        <taxon>Bacillati</taxon>
        <taxon>Armatimonadota</taxon>
        <taxon>Armatimonadota incertae sedis</taxon>
        <taxon>Candidatus Nitrosymbiomonas</taxon>
    </lineage>
</organism>
<dbReference type="InterPro" id="IPR011033">
    <property type="entry name" value="PRC_barrel-like_sf"/>
</dbReference>
<dbReference type="Gene3D" id="2.30.30.240">
    <property type="entry name" value="PRC-barrel domain"/>
    <property type="match status" value="1"/>
</dbReference>
<gene>
    <name evidence="5" type="primary">rimM</name>
    <name evidence="8" type="ORF">NPRO_20760</name>
</gene>
<evidence type="ECO:0000313" key="8">
    <source>
        <dbReference type="EMBL" id="BBO24481.1"/>
    </source>
</evidence>
<dbReference type="GO" id="GO:0005840">
    <property type="term" value="C:ribosome"/>
    <property type="evidence" value="ECO:0007669"/>
    <property type="project" value="InterPro"/>
</dbReference>
<reference evidence="8" key="1">
    <citation type="journal article" name="DNA Res.">
        <title>The physiological potential of anammox bacteria as revealed by their core genome structure.</title>
        <authorList>
            <person name="Okubo T."/>
            <person name="Toyoda A."/>
            <person name="Fukuhara K."/>
            <person name="Uchiyama I."/>
            <person name="Harigaya Y."/>
            <person name="Kuroiwa M."/>
            <person name="Suzuki T."/>
            <person name="Murakami Y."/>
            <person name="Suwa Y."/>
            <person name="Takami H."/>
        </authorList>
    </citation>
    <scope>NUCLEOTIDE SEQUENCE</scope>
    <source>
        <strain evidence="8">317325-2</strain>
    </source>
</reference>
<dbReference type="Pfam" id="PF24986">
    <property type="entry name" value="PRC_RimM"/>
    <property type="match status" value="1"/>
</dbReference>
<dbReference type="InterPro" id="IPR056792">
    <property type="entry name" value="PRC_RimM"/>
</dbReference>
<dbReference type="InterPro" id="IPR009000">
    <property type="entry name" value="Transl_B-barrel_sf"/>
</dbReference>
<keyword evidence="3 5" id="KW-0698">rRNA processing</keyword>
<evidence type="ECO:0000259" key="7">
    <source>
        <dbReference type="Pfam" id="PF24986"/>
    </source>
</evidence>
<comment type="domain">
    <text evidence="5">The PRC barrel domain binds ribosomal protein uS19.</text>
</comment>
<evidence type="ECO:0000256" key="3">
    <source>
        <dbReference type="ARBA" id="ARBA00022552"/>
    </source>
</evidence>
<evidence type="ECO:0000256" key="1">
    <source>
        <dbReference type="ARBA" id="ARBA00022490"/>
    </source>
</evidence>
<accession>A0A809SAQ5</accession>
<dbReference type="HAMAP" id="MF_00014">
    <property type="entry name" value="Ribosome_mat_RimM"/>
    <property type="match status" value="1"/>
</dbReference>
<dbReference type="SUPFAM" id="SSF50346">
    <property type="entry name" value="PRC-barrel domain"/>
    <property type="match status" value="1"/>
</dbReference>
<comment type="similarity">
    <text evidence="5">Belongs to the RimM family.</text>
</comment>
<evidence type="ECO:0000256" key="2">
    <source>
        <dbReference type="ARBA" id="ARBA00022517"/>
    </source>
</evidence>
<dbReference type="EMBL" id="AP021858">
    <property type="protein sequence ID" value="BBO24481.1"/>
    <property type="molecule type" value="Genomic_DNA"/>
</dbReference>
<dbReference type="KEGG" id="npy:NPRO_20760"/>
<dbReference type="PANTHER" id="PTHR33692:SF1">
    <property type="entry name" value="RIBOSOME MATURATION FACTOR RIMM"/>
    <property type="match status" value="1"/>
</dbReference>
<sequence>MLIGRIVGSFGIKGEVKIQPLTDFEERFDLGLTVFVRSSPRKIESSRFHKGQWLLGLEGCTSRSAAEELQWEDVYAPSEGRPELPQDTFLTEDLIGMEVFEEDGTSLGVVEDVLPYPAHDLFQVGAILIPVVKEFVRAVDPAARRITVRLIEGMKGE</sequence>
<evidence type="ECO:0000256" key="5">
    <source>
        <dbReference type="HAMAP-Rule" id="MF_00014"/>
    </source>
</evidence>
<dbReference type="Proteomes" id="UP000662873">
    <property type="component" value="Chromosome"/>
</dbReference>
<evidence type="ECO:0000256" key="4">
    <source>
        <dbReference type="ARBA" id="ARBA00023186"/>
    </source>
</evidence>
<dbReference type="InterPro" id="IPR002676">
    <property type="entry name" value="RimM_N"/>
</dbReference>
<dbReference type="NCBIfam" id="TIGR02273">
    <property type="entry name" value="16S_RimM"/>
    <property type="match status" value="1"/>
</dbReference>
<dbReference type="Gene3D" id="2.40.30.60">
    <property type="entry name" value="RimM"/>
    <property type="match status" value="1"/>
</dbReference>
<keyword evidence="2 5" id="KW-0690">Ribosome biogenesis</keyword>
<comment type="subcellular location">
    <subcellularLocation>
        <location evidence="5">Cytoplasm</location>
    </subcellularLocation>
</comment>
<dbReference type="GO" id="GO:0006364">
    <property type="term" value="P:rRNA processing"/>
    <property type="evidence" value="ECO:0007669"/>
    <property type="project" value="UniProtKB-UniRule"/>
</dbReference>
<protein>
    <recommendedName>
        <fullName evidence="5">Ribosome maturation factor RimM</fullName>
    </recommendedName>
</protein>
<dbReference type="SUPFAM" id="SSF50447">
    <property type="entry name" value="Translation proteins"/>
    <property type="match status" value="1"/>
</dbReference>
<evidence type="ECO:0000313" key="9">
    <source>
        <dbReference type="Proteomes" id="UP000662873"/>
    </source>
</evidence>
<feature type="domain" description="RimM N-terminal" evidence="6">
    <location>
        <begin position="3"/>
        <end position="78"/>
    </location>
</feature>
<evidence type="ECO:0000259" key="6">
    <source>
        <dbReference type="Pfam" id="PF01782"/>
    </source>
</evidence>
<proteinExistence type="inferred from homology"/>
<dbReference type="GO" id="GO:0005737">
    <property type="term" value="C:cytoplasm"/>
    <property type="evidence" value="ECO:0007669"/>
    <property type="project" value="UniProtKB-SubCell"/>
</dbReference>
<comment type="subunit">
    <text evidence="5">Binds ribosomal protein uS19.</text>
</comment>
<keyword evidence="4 5" id="KW-0143">Chaperone</keyword>
<name>A0A809SAQ5_9BACT</name>
<dbReference type="GO" id="GO:0042274">
    <property type="term" value="P:ribosomal small subunit biogenesis"/>
    <property type="evidence" value="ECO:0007669"/>
    <property type="project" value="UniProtKB-UniRule"/>
</dbReference>
<dbReference type="AlphaFoldDB" id="A0A809SAQ5"/>
<feature type="domain" description="Ribosome maturation factor RimM PRC barrel" evidence="7">
    <location>
        <begin position="92"/>
        <end position="153"/>
    </location>
</feature>
<dbReference type="InterPro" id="IPR036976">
    <property type="entry name" value="RimM_N_sf"/>
</dbReference>
<dbReference type="InterPro" id="IPR011961">
    <property type="entry name" value="RimM"/>
</dbReference>